<name>A0A6H5G5A3_9HEMI</name>
<dbReference type="CDD" id="cd15465">
    <property type="entry name" value="bS6_mito"/>
    <property type="match status" value="1"/>
</dbReference>
<dbReference type="GO" id="GO:0006412">
    <property type="term" value="P:translation"/>
    <property type="evidence" value="ECO:0007669"/>
    <property type="project" value="InterPro"/>
</dbReference>
<organism evidence="4 5">
    <name type="scientific">Nesidiocoris tenuis</name>
    <dbReference type="NCBI Taxonomy" id="355587"/>
    <lineage>
        <taxon>Eukaryota</taxon>
        <taxon>Metazoa</taxon>
        <taxon>Ecdysozoa</taxon>
        <taxon>Arthropoda</taxon>
        <taxon>Hexapoda</taxon>
        <taxon>Insecta</taxon>
        <taxon>Pterygota</taxon>
        <taxon>Neoptera</taxon>
        <taxon>Paraneoptera</taxon>
        <taxon>Hemiptera</taxon>
        <taxon>Heteroptera</taxon>
        <taxon>Panheteroptera</taxon>
        <taxon>Cimicomorpha</taxon>
        <taxon>Miridae</taxon>
        <taxon>Dicyphina</taxon>
        <taxon>Nesidiocoris</taxon>
    </lineage>
</organism>
<dbReference type="InterPro" id="IPR000529">
    <property type="entry name" value="Ribosomal_bS6"/>
</dbReference>
<proteinExistence type="inferred from homology"/>
<evidence type="ECO:0000256" key="1">
    <source>
        <dbReference type="ARBA" id="ARBA00009512"/>
    </source>
</evidence>
<evidence type="ECO:0000256" key="2">
    <source>
        <dbReference type="ARBA" id="ARBA00035170"/>
    </source>
</evidence>
<dbReference type="InterPro" id="IPR014717">
    <property type="entry name" value="Transl_elong_EF1B/ribsomal_bS6"/>
</dbReference>
<reference evidence="4 5" key="1">
    <citation type="submission" date="2020-02" db="EMBL/GenBank/DDBJ databases">
        <authorList>
            <person name="Ferguson B K."/>
        </authorList>
    </citation>
    <scope>NUCLEOTIDE SEQUENCE [LARGE SCALE GENOMIC DNA]</scope>
</reference>
<dbReference type="GO" id="GO:0070181">
    <property type="term" value="F:small ribosomal subunit rRNA binding"/>
    <property type="evidence" value="ECO:0007669"/>
    <property type="project" value="TreeGrafter"/>
</dbReference>
<comment type="similarity">
    <text evidence="1">Belongs to the bacterial ribosomal protein bS6 family.</text>
</comment>
<dbReference type="OrthoDB" id="268530at2759"/>
<dbReference type="AlphaFoldDB" id="A0A6H5G5A3"/>
<dbReference type="SUPFAM" id="SSF54995">
    <property type="entry name" value="Ribosomal protein S6"/>
    <property type="match status" value="1"/>
</dbReference>
<evidence type="ECO:0000313" key="5">
    <source>
        <dbReference type="Proteomes" id="UP000479000"/>
    </source>
</evidence>
<dbReference type="GO" id="GO:0005763">
    <property type="term" value="C:mitochondrial small ribosomal subunit"/>
    <property type="evidence" value="ECO:0007669"/>
    <property type="project" value="TreeGrafter"/>
</dbReference>
<dbReference type="GO" id="GO:0003735">
    <property type="term" value="F:structural constituent of ribosome"/>
    <property type="evidence" value="ECO:0007669"/>
    <property type="project" value="InterPro"/>
</dbReference>
<keyword evidence="5" id="KW-1185">Reference proteome</keyword>
<gene>
    <name evidence="4" type="ORF">NTEN_LOCUS4040</name>
</gene>
<dbReference type="PANTHER" id="PTHR21011:SF1">
    <property type="entry name" value="SMALL RIBOSOMAL SUBUNIT PROTEIN BS6M"/>
    <property type="match status" value="1"/>
</dbReference>
<evidence type="ECO:0000256" key="3">
    <source>
        <dbReference type="ARBA" id="ARBA00035365"/>
    </source>
</evidence>
<protein>
    <recommendedName>
        <fullName evidence="2">Small ribosomal subunit protein bS6m</fullName>
    </recommendedName>
    <alternativeName>
        <fullName evidence="3">28S ribosomal protein S6, mitochondrial</fullName>
    </alternativeName>
</protein>
<sequence length="149" mass="17389">MITYELALLLRTVPKDELATILKRASTSIFNQGGIIRKIDNLGKRKTPYKISIHGSIHREAHYFVVSFTAPPSKLPVIEDECRRDVDVIRKRIYKAVEPDSHDCRIEEEIKPAPYRLEVVQMIEEARKREAKKPSFKFNTGLDYYPFQR</sequence>
<evidence type="ECO:0000313" key="4">
    <source>
        <dbReference type="EMBL" id="CAA9997746.1"/>
    </source>
</evidence>
<dbReference type="FunFam" id="3.30.70.60:FF:000014">
    <property type="entry name" value="28S ribosomal protein S6, mitochondrial"/>
    <property type="match status" value="1"/>
</dbReference>
<dbReference type="EMBL" id="CADCXU010005924">
    <property type="protein sequence ID" value="CAA9997746.1"/>
    <property type="molecule type" value="Genomic_DNA"/>
</dbReference>
<dbReference type="Pfam" id="PF01250">
    <property type="entry name" value="Ribosomal_S6"/>
    <property type="match status" value="1"/>
</dbReference>
<accession>A0A6H5G5A3</accession>
<dbReference type="InterPro" id="IPR035980">
    <property type="entry name" value="Ribosomal_bS6_sf"/>
</dbReference>
<dbReference type="PANTHER" id="PTHR21011">
    <property type="entry name" value="MITOCHONDRIAL 28S RIBOSOMAL PROTEIN S6"/>
    <property type="match status" value="1"/>
</dbReference>
<dbReference type="Proteomes" id="UP000479000">
    <property type="component" value="Unassembled WGS sequence"/>
</dbReference>
<dbReference type="Gene3D" id="3.30.70.60">
    <property type="match status" value="1"/>
</dbReference>